<evidence type="ECO:0000313" key="3">
    <source>
        <dbReference type="EMBL" id="RLJ72579.1"/>
    </source>
</evidence>
<dbReference type="RefSeq" id="WP_208529935.1">
    <property type="nucleotide sequence ID" value="NZ_RCCK01000014.1"/>
</dbReference>
<dbReference type="PANTHER" id="PTHR40115:SF1">
    <property type="entry name" value="INNER MEMBRANE PROTEIN WITH PEPSY TM HELIX"/>
    <property type="match status" value="1"/>
</dbReference>
<dbReference type="InterPro" id="IPR032307">
    <property type="entry name" value="PepSY_TM-like_2"/>
</dbReference>
<dbReference type="PANTHER" id="PTHR40115">
    <property type="entry name" value="INNER MEMBRANE PROTEIN WITH PEPSY TM HELIX"/>
    <property type="match status" value="1"/>
</dbReference>
<sequence length="229" mass="25567">MTTEKSEPQKNKITAIPGGLGKKQVKKDSGKGKGKKRLAGLSRWLHIYLSMVSFTILLFFAVSGLTLNHADWFTSGKEVVTKDSGSVNLKWVNQPDTNKINKLQLVEFFRSKHQVKGALSDFRMDDRELSLTFNGPGYLADSFIDRETGKYELTTTRFGAVAVINDLHKGRDSGKAWSWIIDISAVLMTLVSISGIILICFIKKKRLSGFIIATVGTIVCYLIYRLFVP</sequence>
<feature type="region of interest" description="Disordered" evidence="1">
    <location>
        <begin position="1"/>
        <end position="35"/>
    </location>
</feature>
<keyword evidence="2" id="KW-0472">Membrane</keyword>
<dbReference type="AlphaFoldDB" id="A0A497XTB9"/>
<proteinExistence type="predicted"/>
<comment type="caution">
    <text evidence="3">The sequence shown here is derived from an EMBL/GenBank/DDBJ whole genome shotgun (WGS) entry which is preliminary data.</text>
</comment>
<feature type="transmembrane region" description="Helical" evidence="2">
    <location>
        <begin position="45"/>
        <end position="67"/>
    </location>
</feature>
<keyword evidence="2" id="KW-1133">Transmembrane helix</keyword>
<keyword evidence="2" id="KW-0812">Transmembrane</keyword>
<evidence type="ECO:0000313" key="4">
    <source>
        <dbReference type="Proteomes" id="UP000273898"/>
    </source>
</evidence>
<feature type="transmembrane region" description="Helical" evidence="2">
    <location>
        <begin position="176"/>
        <end position="202"/>
    </location>
</feature>
<evidence type="ECO:0008006" key="5">
    <source>
        <dbReference type="Google" id="ProtNLM"/>
    </source>
</evidence>
<gene>
    <name evidence="3" type="ORF">BCL90_4206</name>
</gene>
<reference evidence="3 4" key="1">
    <citation type="submission" date="2018-10" db="EMBL/GenBank/DDBJ databases">
        <title>Genomic Encyclopedia of Archaeal and Bacterial Type Strains, Phase II (KMG-II): from individual species to whole genera.</title>
        <authorList>
            <person name="Goeker M."/>
        </authorList>
    </citation>
    <scope>NUCLEOTIDE SEQUENCE [LARGE SCALE GENOMIC DNA]</scope>
    <source>
        <strain evidence="3 4">DSM 19624</strain>
    </source>
</reference>
<protein>
    <recommendedName>
        <fullName evidence="5">Peptidase</fullName>
    </recommendedName>
</protein>
<evidence type="ECO:0000256" key="2">
    <source>
        <dbReference type="SAM" id="Phobius"/>
    </source>
</evidence>
<evidence type="ECO:0000256" key="1">
    <source>
        <dbReference type="SAM" id="MobiDB-lite"/>
    </source>
</evidence>
<feature type="compositionally biased region" description="Basic and acidic residues" evidence="1">
    <location>
        <begin position="1"/>
        <end position="10"/>
    </location>
</feature>
<organism evidence="3 4">
    <name type="scientific">Pedobacter alluvionis</name>
    <dbReference type="NCBI Taxonomy" id="475253"/>
    <lineage>
        <taxon>Bacteria</taxon>
        <taxon>Pseudomonadati</taxon>
        <taxon>Bacteroidota</taxon>
        <taxon>Sphingobacteriia</taxon>
        <taxon>Sphingobacteriales</taxon>
        <taxon>Sphingobacteriaceae</taxon>
        <taxon>Pedobacter</taxon>
    </lineage>
</organism>
<dbReference type="EMBL" id="RCCK01000014">
    <property type="protein sequence ID" value="RLJ72579.1"/>
    <property type="molecule type" value="Genomic_DNA"/>
</dbReference>
<name>A0A497XTB9_9SPHI</name>
<dbReference type="Proteomes" id="UP000273898">
    <property type="component" value="Unassembled WGS sequence"/>
</dbReference>
<feature type="transmembrane region" description="Helical" evidence="2">
    <location>
        <begin position="209"/>
        <end position="227"/>
    </location>
</feature>
<dbReference type="Pfam" id="PF16357">
    <property type="entry name" value="PepSY_TM_like_2"/>
    <property type="match status" value="1"/>
</dbReference>
<accession>A0A497XTB9</accession>